<organism evidence="2 3">
    <name type="scientific">Thelephora terrestris</name>
    <dbReference type="NCBI Taxonomy" id="56493"/>
    <lineage>
        <taxon>Eukaryota</taxon>
        <taxon>Fungi</taxon>
        <taxon>Dikarya</taxon>
        <taxon>Basidiomycota</taxon>
        <taxon>Agaricomycotina</taxon>
        <taxon>Agaricomycetes</taxon>
        <taxon>Thelephorales</taxon>
        <taxon>Thelephoraceae</taxon>
        <taxon>Thelephora</taxon>
    </lineage>
</organism>
<gene>
    <name evidence="2" type="ORF">BJ322DRAFT_825903</name>
</gene>
<dbReference type="EMBL" id="WIUZ02000007">
    <property type="protein sequence ID" value="KAF9785341.1"/>
    <property type="molecule type" value="Genomic_DNA"/>
</dbReference>
<keyword evidence="1" id="KW-1133">Transmembrane helix</keyword>
<proteinExistence type="predicted"/>
<dbReference type="OrthoDB" id="2923771at2759"/>
<feature type="transmembrane region" description="Helical" evidence="1">
    <location>
        <begin position="242"/>
        <end position="265"/>
    </location>
</feature>
<feature type="transmembrane region" description="Helical" evidence="1">
    <location>
        <begin position="178"/>
        <end position="200"/>
    </location>
</feature>
<feature type="transmembrane region" description="Helical" evidence="1">
    <location>
        <begin position="212"/>
        <end position="230"/>
    </location>
</feature>
<evidence type="ECO:0000313" key="3">
    <source>
        <dbReference type="Proteomes" id="UP000736335"/>
    </source>
</evidence>
<reference evidence="2" key="2">
    <citation type="submission" date="2020-11" db="EMBL/GenBank/DDBJ databases">
        <authorList>
            <consortium name="DOE Joint Genome Institute"/>
            <person name="Kuo A."/>
            <person name="Miyauchi S."/>
            <person name="Kiss E."/>
            <person name="Drula E."/>
            <person name="Kohler A."/>
            <person name="Sanchez-Garcia M."/>
            <person name="Andreopoulos B."/>
            <person name="Barry K.W."/>
            <person name="Bonito G."/>
            <person name="Buee M."/>
            <person name="Carver A."/>
            <person name="Chen C."/>
            <person name="Cichocki N."/>
            <person name="Clum A."/>
            <person name="Culley D."/>
            <person name="Crous P.W."/>
            <person name="Fauchery L."/>
            <person name="Girlanda M."/>
            <person name="Hayes R."/>
            <person name="Keri Z."/>
            <person name="Labutti K."/>
            <person name="Lipzen A."/>
            <person name="Lombard V."/>
            <person name="Magnuson J."/>
            <person name="Maillard F."/>
            <person name="Morin E."/>
            <person name="Murat C."/>
            <person name="Nolan M."/>
            <person name="Ohm R."/>
            <person name="Pangilinan J."/>
            <person name="Pereira M."/>
            <person name="Perotto S."/>
            <person name="Peter M."/>
            <person name="Riley R."/>
            <person name="Sitrit Y."/>
            <person name="Stielow B."/>
            <person name="Szollosi G."/>
            <person name="Zifcakova L."/>
            <person name="Stursova M."/>
            <person name="Spatafora J.W."/>
            <person name="Tedersoo L."/>
            <person name="Vaario L.-M."/>
            <person name="Yamada A."/>
            <person name="Yan M."/>
            <person name="Wang P."/>
            <person name="Xu J."/>
            <person name="Bruns T."/>
            <person name="Baldrian P."/>
            <person name="Vilgalys R."/>
            <person name="Henrissat B."/>
            <person name="Grigoriev I.V."/>
            <person name="Hibbett D."/>
            <person name="Nagy L.G."/>
            <person name="Martin F.M."/>
        </authorList>
    </citation>
    <scope>NUCLEOTIDE SEQUENCE</scope>
    <source>
        <strain evidence="2">UH-Tt-Lm1</strain>
    </source>
</reference>
<keyword evidence="1" id="KW-0472">Membrane</keyword>
<keyword evidence="3" id="KW-1185">Reference proteome</keyword>
<dbReference type="Proteomes" id="UP000736335">
    <property type="component" value="Unassembled WGS sequence"/>
</dbReference>
<comment type="caution">
    <text evidence="2">The sequence shown here is derived from an EMBL/GenBank/DDBJ whole genome shotgun (WGS) entry which is preliminary data.</text>
</comment>
<protein>
    <submittedName>
        <fullName evidence="2">Uncharacterized protein</fullName>
    </submittedName>
</protein>
<dbReference type="AlphaFoldDB" id="A0A9P6HEX5"/>
<keyword evidence="1" id="KW-0812">Transmembrane</keyword>
<name>A0A9P6HEX5_9AGAM</name>
<evidence type="ECO:0000256" key="1">
    <source>
        <dbReference type="SAM" id="Phobius"/>
    </source>
</evidence>
<reference evidence="2" key="1">
    <citation type="journal article" date="2020" name="Nat. Commun.">
        <title>Large-scale genome sequencing of mycorrhizal fungi provides insights into the early evolution of symbiotic traits.</title>
        <authorList>
            <person name="Miyauchi S."/>
            <person name="Kiss E."/>
            <person name="Kuo A."/>
            <person name="Drula E."/>
            <person name="Kohler A."/>
            <person name="Sanchez-Garcia M."/>
            <person name="Morin E."/>
            <person name="Andreopoulos B."/>
            <person name="Barry K.W."/>
            <person name="Bonito G."/>
            <person name="Buee M."/>
            <person name="Carver A."/>
            <person name="Chen C."/>
            <person name="Cichocki N."/>
            <person name="Clum A."/>
            <person name="Culley D."/>
            <person name="Crous P.W."/>
            <person name="Fauchery L."/>
            <person name="Girlanda M."/>
            <person name="Hayes R.D."/>
            <person name="Keri Z."/>
            <person name="LaButti K."/>
            <person name="Lipzen A."/>
            <person name="Lombard V."/>
            <person name="Magnuson J."/>
            <person name="Maillard F."/>
            <person name="Murat C."/>
            <person name="Nolan M."/>
            <person name="Ohm R.A."/>
            <person name="Pangilinan J."/>
            <person name="Pereira M.F."/>
            <person name="Perotto S."/>
            <person name="Peter M."/>
            <person name="Pfister S."/>
            <person name="Riley R."/>
            <person name="Sitrit Y."/>
            <person name="Stielow J.B."/>
            <person name="Szollosi G."/>
            <person name="Zifcakova L."/>
            <person name="Stursova M."/>
            <person name="Spatafora J.W."/>
            <person name="Tedersoo L."/>
            <person name="Vaario L.M."/>
            <person name="Yamada A."/>
            <person name="Yan M."/>
            <person name="Wang P."/>
            <person name="Xu J."/>
            <person name="Bruns T."/>
            <person name="Baldrian P."/>
            <person name="Vilgalys R."/>
            <person name="Dunand C."/>
            <person name="Henrissat B."/>
            <person name="Grigoriev I.V."/>
            <person name="Hibbett D."/>
            <person name="Nagy L.G."/>
            <person name="Martin F.M."/>
        </authorList>
    </citation>
    <scope>NUCLEOTIDE SEQUENCE</scope>
    <source>
        <strain evidence="2">UH-Tt-Lm1</strain>
    </source>
</reference>
<accession>A0A9P6HEX5</accession>
<sequence>MLMMGNIFGFNWSDTQKLSVLWYPQRTPSLPPDEVPANDTHTWNAAYIYVDKASDPVFHYAPINTTYYAPQGGEDLRGTYVPPFNMELDALNSDQYYFPEDGCLFGAMIFVLDEATNKSVPIIDLELGSFGPGDFSTESFMQEASLKIVYDAGSGPTAEWVQAYHIYVAIRRSLRARAITYSMFMINWILTFFSIITTSVMFNRRRGIKDSVALLPITVILTIPAIRSLYVGSPPYGIHLDVVGFFPQMLTVVVCTIVVLCGFVVQSIRGESTPHGKEDVQC</sequence>
<evidence type="ECO:0000313" key="2">
    <source>
        <dbReference type="EMBL" id="KAF9785341.1"/>
    </source>
</evidence>